<gene>
    <name evidence="1" type="ORF">I3V53_12145</name>
</gene>
<dbReference type="Proteomes" id="UP000622362">
    <property type="component" value="Unassembled WGS sequence"/>
</dbReference>
<dbReference type="InterPro" id="IPR038136">
    <property type="entry name" value="CofD-like_dom_sf"/>
</dbReference>
<dbReference type="EMBL" id="JADPYN010000048">
    <property type="protein sequence ID" value="MBF9304809.1"/>
    <property type="molecule type" value="Genomic_DNA"/>
</dbReference>
<reference evidence="1" key="1">
    <citation type="submission" date="2020-11" db="EMBL/GenBank/DDBJ databases">
        <title>Molecular epidemiology and genomic profiles of multidrug-resistant bacteria collected from clinical sources in South Africa.</title>
        <authorList>
            <person name="Asante J."/>
            <person name="Amoako D.G."/>
        </authorList>
    </citation>
    <scope>NUCLEOTIDE SEQUENCE</scope>
    <source>
        <strain evidence="1">C68</strain>
    </source>
</reference>
<comment type="caution">
    <text evidence="1">The sequence shown here is derived from an EMBL/GenBank/DDBJ whole genome shotgun (WGS) entry which is preliminary data.</text>
</comment>
<organism evidence="1 2">
    <name type="scientific">Staphylococcus epidermidis</name>
    <dbReference type="NCBI Taxonomy" id="1282"/>
    <lineage>
        <taxon>Bacteria</taxon>
        <taxon>Bacillati</taxon>
        <taxon>Bacillota</taxon>
        <taxon>Bacilli</taxon>
        <taxon>Bacillales</taxon>
        <taxon>Staphylococcaceae</taxon>
        <taxon>Staphylococcus</taxon>
    </lineage>
</organism>
<dbReference type="Gene3D" id="3.40.50.10680">
    <property type="entry name" value="CofD-like domains"/>
    <property type="match status" value="1"/>
</dbReference>
<feature type="non-terminal residue" evidence="1">
    <location>
        <position position="1"/>
    </location>
</feature>
<proteinExistence type="predicted"/>
<evidence type="ECO:0000313" key="2">
    <source>
        <dbReference type="Proteomes" id="UP000622362"/>
    </source>
</evidence>
<accession>A0A8I1BF06</accession>
<evidence type="ECO:0000313" key="1">
    <source>
        <dbReference type="EMBL" id="MBF9304809.1"/>
    </source>
</evidence>
<name>A0A8I1BF06_STAEP</name>
<sequence length="83" mass="9737">DYVICSNDAFDEQILQRYKERNAHPVSTNKIKLTENNIKMITSKNLVEIYDHVFVRHNTKVLAKLVYDLALELTSTIQFKPKK</sequence>
<dbReference type="AlphaFoldDB" id="A0A8I1BF06"/>
<protein>
    <submittedName>
        <fullName evidence="1">Uncharacterized protein</fullName>
    </submittedName>
</protein>